<feature type="transmembrane region" description="Helical" evidence="6">
    <location>
        <begin position="69"/>
        <end position="90"/>
    </location>
</feature>
<dbReference type="Proteomes" id="UP000373149">
    <property type="component" value="Unassembled WGS sequence"/>
</dbReference>
<dbReference type="GO" id="GO:0005886">
    <property type="term" value="C:plasma membrane"/>
    <property type="evidence" value="ECO:0007669"/>
    <property type="project" value="UniProtKB-SubCell"/>
</dbReference>
<protein>
    <submittedName>
        <fullName evidence="7">Cytochrome C oxidase subunit IV family protein</fullName>
    </submittedName>
</protein>
<keyword evidence="4 6" id="KW-1133">Transmembrane helix</keyword>
<evidence type="ECO:0000256" key="2">
    <source>
        <dbReference type="ARBA" id="ARBA00022475"/>
    </source>
</evidence>
<name>A0A5N8WLV5_9ACTN</name>
<dbReference type="InterPro" id="IPR005171">
    <property type="entry name" value="Cyt_c_oxidase_su4_prok"/>
</dbReference>
<evidence type="ECO:0000256" key="6">
    <source>
        <dbReference type="SAM" id="Phobius"/>
    </source>
</evidence>
<gene>
    <name evidence="7" type="ORF">FPZ41_02390</name>
</gene>
<evidence type="ECO:0000256" key="1">
    <source>
        <dbReference type="ARBA" id="ARBA00004651"/>
    </source>
</evidence>
<evidence type="ECO:0000256" key="4">
    <source>
        <dbReference type="ARBA" id="ARBA00022989"/>
    </source>
</evidence>
<evidence type="ECO:0000313" key="8">
    <source>
        <dbReference type="Proteomes" id="UP000373149"/>
    </source>
</evidence>
<organism evidence="7 8">
    <name type="scientific">Streptomyces acidicola</name>
    <dbReference type="NCBI Taxonomy" id="2596892"/>
    <lineage>
        <taxon>Bacteria</taxon>
        <taxon>Bacillati</taxon>
        <taxon>Actinomycetota</taxon>
        <taxon>Actinomycetes</taxon>
        <taxon>Kitasatosporales</taxon>
        <taxon>Streptomycetaceae</taxon>
        <taxon>Streptomyces</taxon>
    </lineage>
</organism>
<sequence length="94" mass="10127">MPTLAEQPVRTAPTGLVWAVLVTATAISWYLGDGHGARNAATVLVLVVAFGKVYLVGRYFMELREAPRALLLLFTGWTVAVCAVLVGMYLTSET</sequence>
<proteinExistence type="predicted"/>
<dbReference type="Pfam" id="PF03626">
    <property type="entry name" value="COX4_pro"/>
    <property type="match status" value="1"/>
</dbReference>
<accession>A0A5N8WLV5</accession>
<comment type="caution">
    <text evidence="7">The sequence shown here is derived from an EMBL/GenBank/DDBJ whole genome shotgun (WGS) entry which is preliminary data.</text>
</comment>
<evidence type="ECO:0000313" key="7">
    <source>
        <dbReference type="EMBL" id="MPY47504.1"/>
    </source>
</evidence>
<comment type="subcellular location">
    <subcellularLocation>
        <location evidence="1">Cell membrane</location>
        <topology evidence="1">Multi-pass membrane protein</topology>
    </subcellularLocation>
</comment>
<evidence type="ECO:0000256" key="5">
    <source>
        <dbReference type="ARBA" id="ARBA00023136"/>
    </source>
</evidence>
<keyword evidence="5 6" id="KW-0472">Membrane</keyword>
<feature type="transmembrane region" description="Helical" evidence="6">
    <location>
        <begin position="37"/>
        <end position="57"/>
    </location>
</feature>
<keyword evidence="3 6" id="KW-0812">Transmembrane</keyword>
<evidence type="ECO:0000256" key="3">
    <source>
        <dbReference type="ARBA" id="ARBA00022692"/>
    </source>
</evidence>
<feature type="transmembrane region" description="Helical" evidence="6">
    <location>
        <begin position="12"/>
        <end position="31"/>
    </location>
</feature>
<keyword evidence="2" id="KW-1003">Cell membrane</keyword>
<dbReference type="EMBL" id="VMNX01000003">
    <property type="protein sequence ID" value="MPY47504.1"/>
    <property type="molecule type" value="Genomic_DNA"/>
</dbReference>
<dbReference type="RefSeq" id="WP_152858498.1">
    <property type="nucleotide sequence ID" value="NZ_VMNX01000003.1"/>
</dbReference>
<dbReference type="AlphaFoldDB" id="A0A5N8WLV5"/>
<keyword evidence="8" id="KW-1185">Reference proteome</keyword>
<reference evidence="7 8" key="1">
    <citation type="submission" date="2019-09" db="EMBL/GenBank/DDBJ databases">
        <authorList>
            <person name="Duangmal K."/>
            <person name="Teo W.F.A."/>
            <person name="Lipun K."/>
        </authorList>
    </citation>
    <scope>NUCLEOTIDE SEQUENCE [LARGE SCALE GENOMIC DNA]</scope>
    <source>
        <strain evidence="7 8">K1PN6</strain>
    </source>
</reference>